<dbReference type="SUPFAM" id="SSF46689">
    <property type="entry name" value="Homeodomain-like"/>
    <property type="match status" value="1"/>
</dbReference>
<dbReference type="AlphaFoldDB" id="A0A0N0C5S8"/>
<feature type="domain" description="HTH tetR-type" evidence="3">
    <location>
        <begin position="6"/>
        <end position="66"/>
    </location>
</feature>
<dbReference type="RefSeq" id="WP_053779827.1">
    <property type="nucleotide sequence ID" value="NZ_LITU01000036.1"/>
</dbReference>
<dbReference type="PANTHER" id="PTHR30328:SF54">
    <property type="entry name" value="HTH-TYPE TRANSCRIPTIONAL REPRESSOR SCO4008"/>
    <property type="match status" value="1"/>
</dbReference>
<dbReference type="PANTHER" id="PTHR30328">
    <property type="entry name" value="TRANSCRIPTIONAL REPRESSOR"/>
    <property type="match status" value="1"/>
</dbReference>
<dbReference type="InterPro" id="IPR036271">
    <property type="entry name" value="Tet_transcr_reg_TetR-rel_C_sf"/>
</dbReference>
<dbReference type="EMBL" id="LITU01000036">
    <property type="protein sequence ID" value="KOY17697.1"/>
    <property type="molecule type" value="Genomic_DNA"/>
</dbReference>
<sequence>MTEPELDIKTRILLAAKKLFAQQGYDGTSVRQICDEAGANVSLVSYHFGGKEKVFEALFEHFFPDHMMNELAEESMSSPVEGIRRIIGEVVKFTMTDREMSDIVQLEITLRTHRTDTVFRFLDPVWTKVRELLQEGKEQGVFQIESVSYAMLQVMGVALAHKRAKNSRFSFDYQDMNTDELAEQTIEFVLRGLGVNSNERNH</sequence>
<dbReference type="SUPFAM" id="SSF48498">
    <property type="entry name" value="Tetracyclin repressor-like, C-terminal domain"/>
    <property type="match status" value="1"/>
</dbReference>
<keyword evidence="5" id="KW-1185">Reference proteome</keyword>
<accession>A0A0N0C5S8</accession>
<dbReference type="GO" id="GO:0003677">
    <property type="term" value="F:DNA binding"/>
    <property type="evidence" value="ECO:0007669"/>
    <property type="project" value="UniProtKB-UniRule"/>
</dbReference>
<evidence type="ECO:0000313" key="5">
    <source>
        <dbReference type="Proteomes" id="UP000037688"/>
    </source>
</evidence>
<dbReference type="Gene3D" id="1.10.357.10">
    <property type="entry name" value="Tetracycline Repressor, domain 2"/>
    <property type="match status" value="1"/>
</dbReference>
<reference evidence="4 5" key="1">
    <citation type="submission" date="2015-08" db="EMBL/GenBank/DDBJ databases">
        <title>Draft genome sequence of cellulolytic and xylanolytic Paenibacillus sp. A59, isolated from a decaying forest soil from Patagonia, Argentina.</title>
        <authorList>
            <person name="Ghio S."/>
            <person name="Caceres A.M."/>
            <person name="Talia P."/>
            <person name="Grasso D."/>
            <person name="Campos E."/>
        </authorList>
    </citation>
    <scope>NUCLEOTIDE SEQUENCE [LARGE SCALE GENOMIC DNA]</scope>
    <source>
        <strain evidence="4 5">A59</strain>
    </source>
</reference>
<dbReference type="GO" id="GO:0006355">
    <property type="term" value="P:regulation of DNA-templated transcription"/>
    <property type="evidence" value="ECO:0007669"/>
    <property type="project" value="UniProtKB-ARBA"/>
</dbReference>
<gene>
    <name evidence="4" type="ORF">AMS66_05510</name>
</gene>
<keyword evidence="1 2" id="KW-0238">DNA-binding</keyword>
<organism evidence="4 5">
    <name type="scientific">Paenibacillus xylanivorans</name>
    <dbReference type="NCBI Taxonomy" id="1705561"/>
    <lineage>
        <taxon>Bacteria</taxon>
        <taxon>Bacillati</taxon>
        <taxon>Bacillota</taxon>
        <taxon>Bacilli</taxon>
        <taxon>Bacillales</taxon>
        <taxon>Paenibacillaceae</taxon>
        <taxon>Paenibacillus</taxon>
    </lineage>
</organism>
<dbReference type="OrthoDB" id="9789566at2"/>
<dbReference type="Gene3D" id="1.10.10.60">
    <property type="entry name" value="Homeodomain-like"/>
    <property type="match status" value="1"/>
</dbReference>
<feature type="DNA-binding region" description="H-T-H motif" evidence="2">
    <location>
        <begin position="29"/>
        <end position="48"/>
    </location>
</feature>
<dbReference type="InterPro" id="IPR009057">
    <property type="entry name" value="Homeodomain-like_sf"/>
</dbReference>
<name>A0A0N0C5S8_9BACL</name>
<evidence type="ECO:0000313" key="4">
    <source>
        <dbReference type="EMBL" id="KOY17697.1"/>
    </source>
</evidence>
<dbReference type="PROSITE" id="PS50977">
    <property type="entry name" value="HTH_TETR_2"/>
    <property type="match status" value="1"/>
</dbReference>
<evidence type="ECO:0000256" key="2">
    <source>
        <dbReference type="PROSITE-ProRule" id="PRU00335"/>
    </source>
</evidence>
<dbReference type="PRINTS" id="PR00455">
    <property type="entry name" value="HTHTETR"/>
</dbReference>
<dbReference type="Pfam" id="PF00440">
    <property type="entry name" value="TetR_N"/>
    <property type="match status" value="1"/>
</dbReference>
<comment type="caution">
    <text evidence="4">The sequence shown here is derived from an EMBL/GenBank/DDBJ whole genome shotgun (WGS) entry which is preliminary data.</text>
</comment>
<dbReference type="InterPro" id="IPR001647">
    <property type="entry name" value="HTH_TetR"/>
</dbReference>
<proteinExistence type="predicted"/>
<dbReference type="PATRIC" id="fig|1705561.3.peg.801"/>
<evidence type="ECO:0000256" key="1">
    <source>
        <dbReference type="ARBA" id="ARBA00023125"/>
    </source>
</evidence>
<dbReference type="InterPro" id="IPR050109">
    <property type="entry name" value="HTH-type_TetR-like_transc_reg"/>
</dbReference>
<evidence type="ECO:0000259" key="3">
    <source>
        <dbReference type="PROSITE" id="PS50977"/>
    </source>
</evidence>
<protein>
    <submittedName>
        <fullName evidence="4">TetR family transcriptional regulator</fullName>
    </submittedName>
</protein>
<dbReference type="Proteomes" id="UP000037688">
    <property type="component" value="Unassembled WGS sequence"/>
</dbReference>